<keyword evidence="1" id="KW-1133">Transmembrane helix</keyword>
<organism evidence="2 3">
    <name type="scientific">Herbaspirillum rubrisubalbicans Os34</name>
    <dbReference type="NCBI Taxonomy" id="1235827"/>
    <lineage>
        <taxon>Bacteria</taxon>
        <taxon>Pseudomonadati</taxon>
        <taxon>Pseudomonadota</taxon>
        <taxon>Betaproteobacteria</taxon>
        <taxon>Burkholderiales</taxon>
        <taxon>Oxalobacteraceae</taxon>
        <taxon>Herbaspirillum</taxon>
    </lineage>
</organism>
<sequence>MGGGAVITGIFLGQLRARVTIGSMAAGGPVVFALAMLGAAWIEHLLPLCATLQAGERPCTT</sequence>
<dbReference type="EMBL" id="CP008956">
    <property type="protein sequence ID" value="QJQ01528.1"/>
    <property type="molecule type" value="Genomic_DNA"/>
</dbReference>
<proteinExistence type="predicted"/>
<keyword evidence="1" id="KW-0472">Membrane</keyword>
<name>A0A6M3ZSG7_9BURK</name>
<reference evidence="2 3" key="1">
    <citation type="journal article" date="2012" name="J. Bacteriol.">
        <title>Genome sequence of the pathogenic Herbaspirillum seropedicae strain Os34, isolated from rice roots.</title>
        <authorList>
            <person name="Ye W."/>
            <person name="Ye S."/>
            <person name="Liu J."/>
            <person name="Chang S."/>
            <person name="Chen M."/>
            <person name="Zhu B."/>
            <person name="Guo L."/>
            <person name="An Q."/>
        </authorList>
    </citation>
    <scope>NUCLEOTIDE SEQUENCE [LARGE SCALE GENOMIC DNA]</scope>
    <source>
        <strain evidence="2 3">Os34</strain>
    </source>
</reference>
<evidence type="ECO:0000313" key="3">
    <source>
        <dbReference type="Proteomes" id="UP000501648"/>
    </source>
</evidence>
<keyword evidence="1" id="KW-0812">Transmembrane</keyword>
<dbReference type="AlphaFoldDB" id="A0A6M3ZSG7"/>
<dbReference type="Proteomes" id="UP000501648">
    <property type="component" value="Chromosome"/>
</dbReference>
<accession>A0A6M3ZSG7</accession>
<evidence type="ECO:0000313" key="2">
    <source>
        <dbReference type="EMBL" id="QJQ01528.1"/>
    </source>
</evidence>
<feature type="transmembrane region" description="Helical" evidence="1">
    <location>
        <begin position="21"/>
        <end position="42"/>
    </location>
</feature>
<gene>
    <name evidence="2" type="ORF">C798_15160</name>
</gene>
<evidence type="ECO:0000256" key="1">
    <source>
        <dbReference type="SAM" id="Phobius"/>
    </source>
</evidence>
<protein>
    <submittedName>
        <fullName evidence="2">Uncharacterized protein</fullName>
    </submittedName>
</protein>